<dbReference type="Gene3D" id="1.20.1270.180">
    <property type="match status" value="1"/>
</dbReference>
<evidence type="ECO:0000313" key="3">
    <source>
        <dbReference type="EMBL" id="PIL22259.1"/>
    </source>
</evidence>
<dbReference type="EMBL" id="AWWI01000006">
    <property type="protein sequence ID" value="PIL22259.1"/>
    <property type="molecule type" value="Genomic_DNA"/>
</dbReference>
<evidence type="ECO:0000256" key="1">
    <source>
        <dbReference type="SAM" id="SignalP"/>
    </source>
</evidence>
<dbReference type="Pfam" id="PF07007">
    <property type="entry name" value="LprI"/>
    <property type="match status" value="1"/>
</dbReference>
<keyword evidence="4" id="KW-1185">Reference proteome</keyword>
<organism evidence="3 4">
    <name type="scientific">Puniceibacterium antarcticum</name>
    <dbReference type="NCBI Taxonomy" id="1206336"/>
    <lineage>
        <taxon>Bacteria</taxon>
        <taxon>Pseudomonadati</taxon>
        <taxon>Pseudomonadota</taxon>
        <taxon>Alphaproteobacteria</taxon>
        <taxon>Rhodobacterales</taxon>
        <taxon>Paracoccaceae</taxon>
        <taxon>Puniceibacterium</taxon>
    </lineage>
</organism>
<sequence length="139" mass="15035">MTVDLRLLGMAFAGVLSLSGWVSAGFAQQLDCSNPVAQVEMTGCASLDYDKADAALNAVWKQAMAKAQEMDKSIGAGDVPAATILRDAQRAWIPYRDKACEAESLKARGGTLQQQLFYECLTRMTGIRTDDLASFATEY</sequence>
<dbReference type="InterPro" id="IPR009739">
    <property type="entry name" value="LprI-like_N"/>
</dbReference>
<dbReference type="RefSeq" id="WP_099909085.1">
    <property type="nucleotide sequence ID" value="NZ_AWWI01000006.1"/>
</dbReference>
<accession>A0A2G8RL31</accession>
<proteinExistence type="predicted"/>
<evidence type="ECO:0000313" key="4">
    <source>
        <dbReference type="Proteomes" id="UP000231259"/>
    </source>
</evidence>
<evidence type="ECO:0000259" key="2">
    <source>
        <dbReference type="Pfam" id="PF07007"/>
    </source>
</evidence>
<dbReference type="PANTHER" id="PTHR39176">
    <property type="entry name" value="PERIPLASMIC PROTEIN-RELATED"/>
    <property type="match status" value="1"/>
</dbReference>
<feature type="domain" description="Lysozyme inhibitor LprI-like N-terminal" evidence="2">
    <location>
        <begin position="32"/>
        <end position="132"/>
    </location>
</feature>
<dbReference type="AlphaFoldDB" id="A0A2G8RL31"/>
<dbReference type="PANTHER" id="PTHR39176:SF1">
    <property type="entry name" value="PERIPLASMIC PROTEIN"/>
    <property type="match status" value="1"/>
</dbReference>
<comment type="caution">
    <text evidence="3">The sequence shown here is derived from an EMBL/GenBank/DDBJ whole genome shotgun (WGS) entry which is preliminary data.</text>
</comment>
<dbReference type="Proteomes" id="UP000231259">
    <property type="component" value="Unassembled WGS sequence"/>
</dbReference>
<feature type="chain" id="PRO_5013580537" description="Lysozyme inhibitor LprI-like N-terminal domain-containing protein" evidence="1">
    <location>
        <begin position="25"/>
        <end position="139"/>
    </location>
</feature>
<feature type="signal peptide" evidence="1">
    <location>
        <begin position="1"/>
        <end position="24"/>
    </location>
</feature>
<reference evidence="3 4" key="1">
    <citation type="submission" date="2013-09" db="EMBL/GenBank/DDBJ databases">
        <title>Genome sequencing of Phaeobacter antarcticus sp. nov. SM1211.</title>
        <authorList>
            <person name="Zhang X.-Y."/>
            <person name="Liu C."/>
            <person name="Chen X.-L."/>
            <person name="Xie B.-B."/>
            <person name="Qin Q.-L."/>
            <person name="Rong J.-C."/>
            <person name="Zhang Y.-Z."/>
        </authorList>
    </citation>
    <scope>NUCLEOTIDE SEQUENCE [LARGE SCALE GENOMIC DNA]</scope>
    <source>
        <strain evidence="3 4">SM1211</strain>
    </source>
</reference>
<gene>
    <name evidence="3" type="ORF">P775_00245</name>
</gene>
<protein>
    <recommendedName>
        <fullName evidence="2">Lysozyme inhibitor LprI-like N-terminal domain-containing protein</fullName>
    </recommendedName>
</protein>
<dbReference type="OrthoDB" id="7340239at2"/>
<keyword evidence="1" id="KW-0732">Signal</keyword>
<name>A0A2G8RL31_9RHOB</name>